<gene>
    <name evidence="1" type="ORF">E2C01_012332</name>
</gene>
<protein>
    <submittedName>
        <fullName evidence="1">Uncharacterized protein</fullName>
    </submittedName>
</protein>
<comment type="caution">
    <text evidence="1">The sequence shown here is derived from an EMBL/GenBank/DDBJ whole genome shotgun (WGS) entry which is preliminary data.</text>
</comment>
<proteinExistence type="predicted"/>
<name>A0A5B7DDN5_PORTR</name>
<keyword evidence="2" id="KW-1185">Reference proteome</keyword>
<dbReference type="AlphaFoldDB" id="A0A5B7DDN5"/>
<dbReference type="Proteomes" id="UP000324222">
    <property type="component" value="Unassembled WGS sequence"/>
</dbReference>
<accession>A0A5B7DDN5</accession>
<reference evidence="1 2" key="1">
    <citation type="submission" date="2019-05" db="EMBL/GenBank/DDBJ databases">
        <title>Another draft genome of Portunus trituberculatus and its Hox gene families provides insights of decapod evolution.</title>
        <authorList>
            <person name="Jeong J.-H."/>
            <person name="Song I."/>
            <person name="Kim S."/>
            <person name="Choi T."/>
            <person name="Kim D."/>
            <person name="Ryu S."/>
            <person name="Kim W."/>
        </authorList>
    </citation>
    <scope>NUCLEOTIDE SEQUENCE [LARGE SCALE GENOMIC DNA]</scope>
    <source>
        <tissue evidence="1">Muscle</tissue>
    </source>
</reference>
<evidence type="ECO:0000313" key="1">
    <source>
        <dbReference type="EMBL" id="MPC19418.1"/>
    </source>
</evidence>
<evidence type="ECO:0000313" key="2">
    <source>
        <dbReference type="Proteomes" id="UP000324222"/>
    </source>
</evidence>
<sequence length="118" mass="12735">MADLPSVCLQVVLASKGSRAPGAREAARVEVLLHVAPEVGYVLDGCSTQLTGQALHQRARNYGPLGFRTSWESRFLLREETGPPREPPSLEEVSPVSLLMDDILVGVEVQGVRGITID</sequence>
<organism evidence="1 2">
    <name type="scientific">Portunus trituberculatus</name>
    <name type="common">Swimming crab</name>
    <name type="synonym">Neptunus trituberculatus</name>
    <dbReference type="NCBI Taxonomy" id="210409"/>
    <lineage>
        <taxon>Eukaryota</taxon>
        <taxon>Metazoa</taxon>
        <taxon>Ecdysozoa</taxon>
        <taxon>Arthropoda</taxon>
        <taxon>Crustacea</taxon>
        <taxon>Multicrustacea</taxon>
        <taxon>Malacostraca</taxon>
        <taxon>Eumalacostraca</taxon>
        <taxon>Eucarida</taxon>
        <taxon>Decapoda</taxon>
        <taxon>Pleocyemata</taxon>
        <taxon>Brachyura</taxon>
        <taxon>Eubrachyura</taxon>
        <taxon>Portunoidea</taxon>
        <taxon>Portunidae</taxon>
        <taxon>Portuninae</taxon>
        <taxon>Portunus</taxon>
    </lineage>
</organism>
<dbReference type="EMBL" id="VSRR010000768">
    <property type="protein sequence ID" value="MPC19418.1"/>
    <property type="molecule type" value="Genomic_DNA"/>
</dbReference>